<reference evidence="1" key="2">
    <citation type="submission" date="2015-03" db="EMBL/GenBank/DDBJ databases">
        <authorList>
            <person name="Chow C.-E.T."/>
            <person name="Winget D.M."/>
            <person name="White R.A.III."/>
            <person name="Hallam S.J."/>
            <person name="Suttle C.A."/>
        </authorList>
    </citation>
    <scope>NUCLEOTIDE SEQUENCE</scope>
    <source>
        <strain evidence="1">Oxic1_8</strain>
    </source>
</reference>
<name>A0A0F7LB28_9VIRU</name>
<protein>
    <submittedName>
        <fullName evidence="1">Uncharacterized protein</fullName>
    </submittedName>
</protein>
<organism evidence="1">
    <name type="scientific">uncultured marine virus</name>
    <dbReference type="NCBI Taxonomy" id="186617"/>
    <lineage>
        <taxon>Viruses</taxon>
        <taxon>environmental samples</taxon>
    </lineage>
</organism>
<sequence length="105" mass="11474">MECRTLRRRLADVVPAVALAASHCSADAFCAWSSATENSNVWAPWRARVGRSVINQSHASRNDSASVAELLRRYEEEFFHCARASAIVDTLVRAISAGCSDHPAD</sequence>
<reference evidence="1" key="1">
    <citation type="journal article" date="2015" name="Front. Microbiol.">
        <title>Combining genomic sequencing methods to explore viral diversity and reveal potential virus-host interactions.</title>
        <authorList>
            <person name="Chow C.E."/>
            <person name="Winget D.M."/>
            <person name="White R.A.III."/>
            <person name="Hallam S.J."/>
            <person name="Suttle C.A."/>
        </authorList>
    </citation>
    <scope>NUCLEOTIDE SEQUENCE</scope>
    <source>
        <strain evidence="1">Oxic1_8</strain>
    </source>
</reference>
<proteinExistence type="predicted"/>
<accession>A0A0F7LB28</accession>
<dbReference type="EMBL" id="KR029603">
    <property type="protein sequence ID" value="AKH48386.1"/>
    <property type="molecule type" value="Genomic_DNA"/>
</dbReference>
<evidence type="ECO:0000313" key="1">
    <source>
        <dbReference type="EMBL" id="AKH48386.1"/>
    </source>
</evidence>